<dbReference type="EMBL" id="SMBX01000010">
    <property type="protein sequence ID" value="TCU93925.1"/>
    <property type="molecule type" value="Genomic_DNA"/>
</dbReference>
<organism evidence="1 2">
    <name type="scientific">Paracandidimonas soli</name>
    <dbReference type="NCBI Taxonomy" id="1917182"/>
    <lineage>
        <taxon>Bacteria</taxon>
        <taxon>Pseudomonadati</taxon>
        <taxon>Pseudomonadota</taxon>
        <taxon>Betaproteobacteria</taxon>
        <taxon>Burkholderiales</taxon>
        <taxon>Alcaligenaceae</taxon>
        <taxon>Paracandidimonas</taxon>
    </lineage>
</organism>
<dbReference type="AlphaFoldDB" id="A0A4R3UQ37"/>
<accession>A0A4R3UQ37</accession>
<sequence>MPQPSIPAAKPAYQVITRITIKRQLAAARRLITLAQTRALSPKDAAIDETQIVDAFGQLEQATDELAKEFYQQEAEAEYGIR</sequence>
<gene>
    <name evidence="1" type="ORF">EV686_11093</name>
</gene>
<keyword evidence="2" id="KW-1185">Reference proteome</keyword>
<evidence type="ECO:0000313" key="1">
    <source>
        <dbReference type="EMBL" id="TCU93925.1"/>
    </source>
</evidence>
<name>A0A4R3UQ37_9BURK</name>
<protein>
    <submittedName>
        <fullName evidence="1">Uncharacterized protein</fullName>
    </submittedName>
</protein>
<dbReference type="Proteomes" id="UP000294692">
    <property type="component" value="Unassembled WGS sequence"/>
</dbReference>
<comment type="caution">
    <text evidence="1">The sequence shown here is derived from an EMBL/GenBank/DDBJ whole genome shotgun (WGS) entry which is preliminary data.</text>
</comment>
<dbReference type="RefSeq" id="WP_132477963.1">
    <property type="nucleotide sequence ID" value="NZ_JBHRVM010000001.1"/>
</dbReference>
<evidence type="ECO:0000313" key="2">
    <source>
        <dbReference type="Proteomes" id="UP000294692"/>
    </source>
</evidence>
<reference evidence="1 2" key="1">
    <citation type="submission" date="2019-03" db="EMBL/GenBank/DDBJ databases">
        <title>Genomic Encyclopedia of Type Strains, Phase IV (KMG-IV): sequencing the most valuable type-strain genomes for metagenomic binning, comparative biology and taxonomic classification.</title>
        <authorList>
            <person name="Goeker M."/>
        </authorList>
    </citation>
    <scope>NUCLEOTIDE SEQUENCE [LARGE SCALE GENOMIC DNA]</scope>
    <source>
        <strain evidence="1 2">DSM 100048</strain>
    </source>
</reference>
<proteinExistence type="predicted"/>